<keyword evidence="14 21" id="KW-0067">ATP-binding</keyword>
<evidence type="ECO:0000313" key="26">
    <source>
        <dbReference type="Proteomes" id="UP001151287"/>
    </source>
</evidence>
<organism evidence="25 26">
    <name type="scientific">Rhynchospora breviuscula</name>
    <dbReference type="NCBI Taxonomy" id="2022672"/>
    <lineage>
        <taxon>Eukaryota</taxon>
        <taxon>Viridiplantae</taxon>
        <taxon>Streptophyta</taxon>
        <taxon>Embryophyta</taxon>
        <taxon>Tracheophyta</taxon>
        <taxon>Spermatophyta</taxon>
        <taxon>Magnoliopsida</taxon>
        <taxon>Liliopsida</taxon>
        <taxon>Poales</taxon>
        <taxon>Cyperaceae</taxon>
        <taxon>Cyperoideae</taxon>
        <taxon>Rhynchosporeae</taxon>
        <taxon>Rhynchospora</taxon>
    </lineage>
</organism>
<dbReference type="FunFam" id="3.30.200.20:FF:000112">
    <property type="entry name" value="Lectin-domain containing receptor kinase A4.3"/>
    <property type="match status" value="1"/>
</dbReference>
<dbReference type="EC" id="2.7.11.1" evidence="5"/>
<keyword evidence="7" id="KW-0723">Serine/threonine-protein kinase</keyword>
<evidence type="ECO:0000256" key="13">
    <source>
        <dbReference type="ARBA" id="ARBA00022777"/>
    </source>
</evidence>
<evidence type="ECO:0000256" key="22">
    <source>
        <dbReference type="SAM" id="Phobius"/>
    </source>
</evidence>
<comment type="catalytic activity">
    <reaction evidence="20">
        <text>L-seryl-[protein] + ATP = O-phospho-L-seryl-[protein] + ADP + H(+)</text>
        <dbReference type="Rhea" id="RHEA:17989"/>
        <dbReference type="Rhea" id="RHEA-COMP:9863"/>
        <dbReference type="Rhea" id="RHEA-COMP:11604"/>
        <dbReference type="ChEBI" id="CHEBI:15378"/>
        <dbReference type="ChEBI" id="CHEBI:29999"/>
        <dbReference type="ChEBI" id="CHEBI:30616"/>
        <dbReference type="ChEBI" id="CHEBI:83421"/>
        <dbReference type="ChEBI" id="CHEBI:456216"/>
        <dbReference type="EC" id="2.7.11.1"/>
    </reaction>
    <physiologicalReaction direction="left-to-right" evidence="20">
        <dbReference type="Rhea" id="RHEA:17990"/>
    </physiologicalReaction>
</comment>
<accession>A0A9Q0CX10</accession>
<evidence type="ECO:0000256" key="9">
    <source>
        <dbReference type="ARBA" id="ARBA00022692"/>
    </source>
</evidence>
<dbReference type="Gene3D" id="2.60.120.200">
    <property type="match status" value="1"/>
</dbReference>
<dbReference type="EMBL" id="JAMQYH010000001">
    <property type="protein sequence ID" value="KAJ1701717.1"/>
    <property type="molecule type" value="Genomic_DNA"/>
</dbReference>
<evidence type="ECO:0000256" key="15">
    <source>
        <dbReference type="ARBA" id="ARBA00022989"/>
    </source>
</evidence>
<dbReference type="FunFam" id="2.60.120.200:FF:000051">
    <property type="entry name" value="L-type lectin-domain containing receptor kinase V.9"/>
    <property type="match status" value="1"/>
</dbReference>
<dbReference type="Proteomes" id="UP001151287">
    <property type="component" value="Unassembled WGS sequence"/>
</dbReference>
<dbReference type="PANTHER" id="PTHR27007">
    <property type="match status" value="1"/>
</dbReference>
<dbReference type="GO" id="GO:1901001">
    <property type="term" value="P:negative regulation of response to salt stress"/>
    <property type="evidence" value="ECO:0007669"/>
    <property type="project" value="UniProtKB-ARBA"/>
</dbReference>
<evidence type="ECO:0000256" key="16">
    <source>
        <dbReference type="ARBA" id="ARBA00023136"/>
    </source>
</evidence>
<dbReference type="Gene3D" id="1.10.510.10">
    <property type="entry name" value="Transferase(Phosphotransferase) domain 1"/>
    <property type="match status" value="1"/>
</dbReference>
<keyword evidence="10 23" id="KW-0732">Signal</keyword>
<dbReference type="SMART" id="SM00220">
    <property type="entry name" value="S_TKc"/>
    <property type="match status" value="1"/>
</dbReference>
<evidence type="ECO:0000256" key="2">
    <source>
        <dbReference type="ARBA" id="ARBA00004479"/>
    </source>
</evidence>
<comment type="caution">
    <text evidence="25">The sequence shown here is derived from an EMBL/GenBank/DDBJ whole genome shotgun (WGS) entry which is preliminary data.</text>
</comment>
<dbReference type="InterPro" id="IPR000719">
    <property type="entry name" value="Prot_kinase_dom"/>
</dbReference>
<evidence type="ECO:0000256" key="14">
    <source>
        <dbReference type="ARBA" id="ARBA00022840"/>
    </source>
</evidence>
<dbReference type="InterPro" id="IPR013320">
    <property type="entry name" value="ConA-like_dom_sf"/>
</dbReference>
<dbReference type="InterPro" id="IPR008271">
    <property type="entry name" value="Ser/Thr_kinase_AS"/>
</dbReference>
<evidence type="ECO:0000256" key="17">
    <source>
        <dbReference type="ARBA" id="ARBA00023170"/>
    </source>
</evidence>
<comment type="subcellular location">
    <subcellularLocation>
        <location evidence="1">Cell membrane</location>
    </subcellularLocation>
    <subcellularLocation>
        <location evidence="2">Membrane</location>
        <topology evidence="2">Single-pass type I membrane protein</topology>
    </subcellularLocation>
</comment>
<keyword evidence="18" id="KW-0325">Glycoprotein</keyword>
<dbReference type="FunFam" id="1.10.510.10:FF:000517">
    <property type="entry name" value="Putative receptor kinase Lecrk"/>
    <property type="match status" value="1"/>
</dbReference>
<evidence type="ECO:0000256" key="7">
    <source>
        <dbReference type="ARBA" id="ARBA00022527"/>
    </source>
</evidence>
<feature type="chain" id="PRO_5040459247" description="non-specific serine/threonine protein kinase" evidence="23">
    <location>
        <begin position="22"/>
        <end position="659"/>
    </location>
</feature>
<evidence type="ECO:0000256" key="20">
    <source>
        <dbReference type="ARBA" id="ARBA00048977"/>
    </source>
</evidence>
<name>A0A9Q0CX10_9POAL</name>
<reference evidence="25" key="1">
    <citation type="journal article" date="2022" name="Cell">
        <title>Repeat-based holocentromeres influence genome architecture and karyotype evolution.</title>
        <authorList>
            <person name="Hofstatter P.G."/>
            <person name="Thangavel G."/>
            <person name="Lux T."/>
            <person name="Neumann P."/>
            <person name="Vondrak T."/>
            <person name="Novak P."/>
            <person name="Zhang M."/>
            <person name="Costa L."/>
            <person name="Castellani M."/>
            <person name="Scott A."/>
            <person name="Toegelov H."/>
            <person name="Fuchs J."/>
            <person name="Mata-Sucre Y."/>
            <person name="Dias Y."/>
            <person name="Vanzela A.L.L."/>
            <person name="Huettel B."/>
            <person name="Almeida C.C.S."/>
            <person name="Simkova H."/>
            <person name="Souza G."/>
            <person name="Pedrosa-Harand A."/>
            <person name="Macas J."/>
            <person name="Mayer K.F.X."/>
            <person name="Houben A."/>
            <person name="Marques A."/>
        </authorList>
    </citation>
    <scope>NUCLEOTIDE SEQUENCE</scope>
    <source>
        <strain evidence="25">RhyBre1mFocal</strain>
    </source>
</reference>
<dbReference type="InterPro" id="IPR017441">
    <property type="entry name" value="Protein_kinase_ATP_BS"/>
</dbReference>
<keyword evidence="13" id="KW-0418">Kinase</keyword>
<dbReference type="Pfam" id="PF00069">
    <property type="entry name" value="Pkinase"/>
    <property type="match status" value="1"/>
</dbReference>
<dbReference type="OrthoDB" id="543442at2759"/>
<dbReference type="PROSITE" id="PS50011">
    <property type="entry name" value="PROTEIN_KINASE_DOM"/>
    <property type="match status" value="1"/>
</dbReference>
<dbReference type="InterPro" id="IPR001220">
    <property type="entry name" value="Legume_lectin_dom"/>
</dbReference>
<dbReference type="Pfam" id="PF00139">
    <property type="entry name" value="Lectin_legB"/>
    <property type="match status" value="1"/>
</dbReference>
<feature type="transmembrane region" description="Helical" evidence="22">
    <location>
        <begin position="286"/>
        <end position="306"/>
    </location>
</feature>
<evidence type="ECO:0000256" key="4">
    <source>
        <dbReference type="ARBA" id="ARBA00010217"/>
    </source>
</evidence>
<dbReference type="AlphaFoldDB" id="A0A9Q0CX10"/>
<comment type="similarity">
    <text evidence="3">In the N-terminal section; belongs to the leguminous lectin family.</text>
</comment>
<dbReference type="CDD" id="cd06899">
    <property type="entry name" value="lectin_legume_LecRK_Arcelin_ConA"/>
    <property type="match status" value="1"/>
</dbReference>
<keyword evidence="11" id="KW-0430">Lectin</keyword>
<evidence type="ECO:0000256" key="5">
    <source>
        <dbReference type="ARBA" id="ARBA00012513"/>
    </source>
</evidence>
<keyword evidence="12 21" id="KW-0547">Nucleotide-binding</keyword>
<evidence type="ECO:0000256" key="23">
    <source>
        <dbReference type="SAM" id="SignalP"/>
    </source>
</evidence>
<evidence type="ECO:0000256" key="11">
    <source>
        <dbReference type="ARBA" id="ARBA00022734"/>
    </source>
</evidence>
<evidence type="ECO:0000256" key="6">
    <source>
        <dbReference type="ARBA" id="ARBA00022475"/>
    </source>
</evidence>
<keyword evidence="16 22" id="KW-0472">Membrane</keyword>
<comment type="catalytic activity">
    <reaction evidence="19">
        <text>L-threonyl-[protein] + ATP = O-phospho-L-threonyl-[protein] + ADP + H(+)</text>
        <dbReference type="Rhea" id="RHEA:46608"/>
        <dbReference type="Rhea" id="RHEA-COMP:11060"/>
        <dbReference type="Rhea" id="RHEA-COMP:11605"/>
        <dbReference type="ChEBI" id="CHEBI:15378"/>
        <dbReference type="ChEBI" id="CHEBI:30013"/>
        <dbReference type="ChEBI" id="CHEBI:30616"/>
        <dbReference type="ChEBI" id="CHEBI:61977"/>
        <dbReference type="ChEBI" id="CHEBI:456216"/>
        <dbReference type="EC" id="2.7.11.1"/>
    </reaction>
    <physiologicalReaction direction="left-to-right" evidence="19">
        <dbReference type="Rhea" id="RHEA:46609"/>
    </physiologicalReaction>
</comment>
<dbReference type="InterPro" id="IPR011009">
    <property type="entry name" value="Kinase-like_dom_sf"/>
</dbReference>
<protein>
    <recommendedName>
        <fullName evidence="5">non-specific serine/threonine protein kinase</fullName>
        <ecNumber evidence="5">2.7.11.1</ecNumber>
    </recommendedName>
</protein>
<evidence type="ECO:0000259" key="24">
    <source>
        <dbReference type="PROSITE" id="PS50011"/>
    </source>
</evidence>
<evidence type="ECO:0000256" key="3">
    <source>
        <dbReference type="ARBA" id="ARBA00008536"/>
    </source>
</evidence>
<dbReference type="GO" id="GO:0005524">
    <property type="term" value="F:ATP binding"/>
    <property type="evidence" value="ECO:0007669"/>
    <property type="project" value="UniProtKB-UniRule"/>
</dbReference>
<evidence type="ECO:0000256" key="18">
    <source>
        <dbReference type="ARBA" id="ARBA00023180"/>
    </source>
</evidence>
<dbReference type="GO" id="GO:0004674">
    <property type="term" value="F:protein serine/threonine kinase activity"/>
    <property type="evidence" value="ECO:0007669"/>
    <property type="project" value="UniProtKB-KW"/>
</dbReference>
<evidence type="ECO:0000256" key="21">
    <source>
        <dbReference type="PROSITE-ProRule" id="PRU10141"/>
    </source>
</evidence>
<keyword evidence="6" id="KW-1003">Cell membrane</keyword>
<dbReference type="CDD" id="cd14066">
    <property type="entry name" value="STKc_IRAK"/>
    <property type="match status" value="1"/>
</dbReference>
<dbReference type="PROSITE" id="PS00107">
    <property type="entry name" value="PROTEIN_KINASE_ATP"/>
    <property type="match status" value="1"/>
</dbReference>
<evidence type="ECO:0000256" key="12">
    <source>
        <dbReference type="ARBA" id="ARBA00022741"/>
    </source>
</evidence>
<dbReference type="PROSITE" id="PS00108">
    <property type="entry name" value="PROTEIN_KINASE_ST"/>
    <property type="match status" value="1"/>
</dbReference>
<dbReference type="GO" id="GO:0030246">
    <property type="term" value="F:carbohydrate binding"/>
    <property type="evidence" value="ECO:0007669"/>
    <property type="project" value="UniProtKB-KW"/>
</dbReference>
<keyword evidence="8" id="KW-0808">Transferase</keyword>
<proteinExistence type="inferred from homology"/>
<evidence type="ECO:0000313" key="25">
    <source>
        <dbReference type="EMBL" id="KAJ1701717.1"/>
    </source>
</evidence>
<keyword evidence="15 22" id="KW-1133">Transmembrane helix</keyword>
<keyword evidence="9 22" id="KW-0812">Transmembrane</keyword>
<feature type="binding site" evidence="21">
    <location>
        <position position="369"/>
    </location>
    <ligand>
        <name>ATP</name>
        <dbReference type="ChEBI" id="CHEBI:30616"/>
    </ligand>
</feature>
<comment type="similarity">
    <text evidence="4">In the C-terminal section; belongs to the protein kinase superfamily. Ser/Thr protein kinase family.</text>
</comment>
<feature type="domain" description="Protein kinase" evidence="24">
    <location>
        <begin position="340"/>
        <end position="611"/>
    </location>
</feature>
<feature type="signal peptide" evidence="23">
    <location>
        <begin position="1"/>
        <end position="21"/>
    </location>
</feature>
<gene>
    <name evidence="25" type="ORF">LUZ63_001496</name>
</gene>
<sequence>MFMKTYAFAFLLLLCIALCASQDVEFTFNGFTGSNLMLDGVASIESNGLLRLTNNTSQKKGHAFYPSPVRFGSNTSSFSTTFVFVFVPEKSGIGGQGMAFFISPTNNLSTAMAAEYLGLFNEENEGKSTNHIFAVEFDTIQNEEYEDKNNNHVGININSLTSNQSEFAGYYDDDSGSFQNLNLMSHKTMQVWVEYESEDKEIKVTLSPVGKSKPNKPLLSYKFDLSVVLKDTMYIGFSSSTGSFPASHYVIGWSFKLNGTAPSIDLSKLPDPPRRNTKELSKVLKIVLPSVFAGFVLICVPIFIYMRRQFKYAELLEDWEVEFGPHRFSYKDLHQATNGFKEKELLGAGGFGRVYRGVLPVSKLEVAIKRVSHGSKQGMKQFIAEVVSIGRLRHRNLVQLFGYCRRRGELLLVYDYMPNGSLDQYLYSGHEKPTLNWIQRFKIIKGVAAGLLYLHEEWEQVVVHRDIKASNVLLDSELNGRLGDFGLAILYDHGTEADITNVVGTMGYLAPELTRTGKASPLTDVFAFGAFMLEVVCGRRPVEPGAQGERIVLVDLVLEHWKQGSLADIVDPQLRETFAIEEIEMVLKLSLLCSHPLPGARPTMQQVMQYLDCGKPLPDLMVSSMNYSMLAILQNEGFDSFVMSYSSQMTSISTQSVGT</sequence>
<dbReference type="SUPFAM" id="SSF49899">
    <property type="entry name" value="Concanavalin A-like lectins/glucanases"/>
    <property type="match status" value="1"/>
</dbReference>
<dbReference type="SUPFAM" id="SSF56112">
    <property type="entry name" value="Protein kinase-like (PK-like)"/>
    <property type="match status" value="1"/>
</dbReference>
<evidence type="ECO:0000256" key="10">
    <source>
        <dbReference type="ARBA" id="ARBA00022729"/>
    </source>
</evidence>
<keyword evidence="17" id="KW-0675">Receptor</keyword>
<keyword evidence="26" id="KW-1185">Reference proteome</keyword>
<dbReference type="GO" id="GO:0005886">
    <property type="term" value="C:plasma membrane"/>
    <property type="evidence" value="ECO:0007669"/>
    <property type="project" value="UniProtKB-SubCell"/>
</dbReference>
<dbReference type="InterPro" id="IPR050528">
    <property type="entry name" value="L-type_Lectin-RKs"/>
</dbReference>
<evidence type="ECO:0000256" key="8">
    <source>
        <dbReference type="ARBA" id="ARBA00022679"/>
    </source>
</evidence>
<evidence type="ECO:0000256" key="19">
    <source>
        <dbReference type="ARBA" id="ARBA00048659"/>
    </source>
</evidence>
<evidence type="ECO:0000256" key="1">
    <source>
        <dbReference type="ARBA" id="ARBA00004236"/>
    </source>
</evidence>
<dbReference type="Gene3D" id="3.30.200.20">
    <property type="entry name" value="Phosphorylase Kinase, domain 1"/>
    <property type="match status" value="1"/>
</dbReference>